<evidence type="ECO:0000256" key="10">
    <source>
        <dbReference type="ARBA" id="ARBA00023004"/>
    </source>
</evidence>
<dbReference type="PANTHER" id="PTHR46300:SF7">
    <property type="entry name" value="P450, PUTATIVE (EUROFUNG)-RELATED"/>
    <property type="match status" value="1"/>
</dbReference>
<dbReference type="Pfam" id="PF00067">
    <property type="entry name" value="p450"/>
    <property type="match status" value="1"/>
</dbReference>
<dbReference type="Proteomes" id="UP000194127">
    <property type="component" value="Unassembled WGS sequence"/>
</dbReference>
<evidence type="ECO:0000256" key="2">
    <source>
        <dbReference type="ARBA" id="ARBA00004167"/>
    </source>
</evidence>
<reference evidence="15 16" key="1">
    <citation type="submission" date="2017-04" db="EMBL/GenBank/DDBJ databases">
        <title>Genome Sequence of the Model Brown-Rot Fungus Postia placenta SB12.</title>
        <authorList>
            <consortium name="DOE Joint Genome Institute"/>
            <person name="Gaskell J."/>
            <person name="Kersten P."/>
            <person name="Larrondo L.F."/>
            <person name="Canessa P."/>
            <person name="Martinez D."/>
            <person name="Hibbett D."/>
            <person name="Schmoll M."/>
            <person name="Kubicek C.P."/>
            <person name="Martinez A.T."/>
            <person name="Yadav J."/>
            <person name="Master E."/>
            <person name="Magnuson J.K."/>
            <person name="James T."/>
            <person name="Yaver D."/>
            <person name="Berka R."/>
            <person name="Labutti K."/>
            <person name="Lipzen A."/>
            <person name="Aerts A."/>
            <person name="Barry K."/>
            <person name="Henrissat B."/>
            <person name="Blanchette R."/>
            <person name="Grigoriev I."/>
            <person name="Cullen D."/>
        </authorList>
    </citation>
    <scope>NUCLEOTIDE SEQUENCE [LARGE SCALE GENOMIC DNA]</scope>
    <source>
        <strain evidence="15 16">MAD-698-R-SB12</strain>
    </source>
</reference>
<dbReference type="InterPro" id="IPR036396">
    <property type="entry name" value="Cyt_P450_sf"/>
</dbReference>
<dbReference type="RefSeq" id="XP_024334789.1">
    <property type="nucleotide sequence ID" value="XM_024488267.1"/>
</dbReference>
<evidence type="ECO:0000256" key="9">
    <source>
        <dbReference type="ARBA" id="ARBA00023002"/>
    </source>
</evidence>
<dbReference type="STRING" id="670580.A0A1X6MNN7"/>
<dbReference type="GO" id="GO:0016705">
    <property type="term" value="F:oxidoreductase activity, acting on paired donors, with incorporation or reduction of molecular oxygen"/>
    <property type="evidence" value="ECO:0007669"/>
    <property type="project" value="InterPro"/>
</dbReference>
<evidence type="ECO:0000256" key="14">
    <source>
        <dbReference type="RuleBase" id="RU000461"/>
    </source>
</evidence>
<keyword evidence="5 13" id="KW-0349">Heme</keyword>
<dbReference type="PANTHER" id="PTHR46300">
    <property type="entry name" value="P450, PUTATIVE (EUROFUNG)-RELATED-RELATED"/>
    <property type="match status" value="1"/>
</dbReference>
<dbReference type="PROSITE" id="PS00086">
    <property type="entry name" value="CYTOCHROME_P450"/>
    <property type="match status" value="1"/>
</dbReference>
<evidence type="ECO:0000256" key="12">
    <source>
        <dbReference type="ARBA" id="ARBA00023136"/>
    </source>
</evidence>
<evidence type="ECO:0000256" key="5">
    <source>
        <dbReference type="ARBA" id="ARBA00022617"/>
    </source>
</evidence>
<dbReference type="GO" id="GO:0005506">
    <property type="term" value="F:iron ion binding"/>
    <property type="evidence" value="ECO:0007669"/>
    <property type="project" value="InterPro"/>
</dbReference>
<evidence type="ECO:0000256" key="7">
    <source>
        <dbReference type="ARBA" id="ARBA00022723"/>
    </source>
</evidence>
<evidence type="ECO:0000313" key="16">
    <source>
        <dbReference type="Proteomes" id="UP000194127"/>
    </source>
</evidence>
<evidence type="ECO:0000256" key="3">
    <source>
        <dbReference type="ARBA" id="ARBA00005179"/>
    </source>
</evidence>
<evidence type="ECO:0000313" key="15">
    <source>
        <dbReference type="EMBL" id="OSX57995.1"/>
    </source>
</evidence>
<gene>
    <name evidence="15" type="ORF">POSPLADRAFT_1173997</name>
</gene>
<keyword evidence="12" id="KW-0472">Membrane</keyword>
<dbReference type="Gene3D" id="1.10.630.10">
    <property type="entry name" value="Cytochrome P450"/>
    <property type="match status" value="1"/>
</dbReference>
<dbReference type="CDD" id="cd11065">
    <property type="entry name" value="CYP64-like"/>
    <property type="match status" value="1"/>
</dbReference>
<dbReference type="AlphaFoldDB" id="A0A1X6MNN7"/>
<keyword evidence="10 13" id="KW-0408">Iron</keyword>
<dbReference type="PRINTS" id="PR00463">
    <property type="entry name" value="EP450I"/>
</dbReference>
<dbReference type="InterPro" id="IPR002401">
    <property type="entry name" value="Cyt_P450_E_grp-I"/>
</dbReference>
<evidence type="ECO:0000256" key="6">
    <source>
        <dbReference type="ARBA" id="ARBA00022692"/>
    </source>
</evidence>
<evidence type="ECO:0008006" key="17">
    <source>
        <dbReference type="Google" id="ProtNLM"/>
    </source>
</evidence>
<dbReference type="EMBL" id="KZ110606">
    <property type="protein sequence ID" value="OSX57995.1"/>
    <property type="molecule type" value="Genomic_DNA"/>
</dbReference>
<evidence type="ECO:0000256" key="1">
    <source>
        <dbReference type="ARBA" id="ARBA00001971"/>
    </source>
</evidence>
<dbReference type="InterPro" id="IPR050364">
    <property type="entry name" value="Cytochrome_P450_fung"/>
</dbReference>
<evidence type="ECO:0000256" key="13">
    <source>
        <dbReference type="PIRSR" id="PIRSR602401-1"/>
    </source>
</evidence>
<evidence type="ECO:0000256" key="11">
    <source>
        <dbReference type="ARBA" id="ARBA00023033"/>
    </source>
</evidence>
<comment type="cofactor">
    <cofactor evidence="1 13">
        <name>heme</name>
        <dbReference type="ChEBI" id="CHEBI:30413"/>
    </cofactor>
</comment>
<organism evidence="15 16">
    <name type="scientific">Postia placenta MAD-698-R-SB12</name>
    <dbReference type="NCBI Taxonomy" id="670580"/>
    <lineage>
        <taxon>Eukaryota</taxon>
        <taxon>Fungi</taxon>
        <taxon>Dikarya</taxon>
        <taxon>Basidiomycota</taxon>
        <taxon>Agaricomycotina</taxon>
        <taxon>Agaricomycetes</taxon>
        <taxon>Polyporales</taxon>
        <taxon>Adustoporiaceae</taxon>
        <taxon>Rhodonia</taxon>
    </lineage>
</organism>
<sequence length="528" mass="59748">MSVSAAQLLLSPLFLAAGLWAWKWLSWRRRNPAGLPMPPGPKGMSLKARNFDRGWYPIIGNVLDMPQKATWLTFREWAKQYGDIVSVDILGTKVVIMNTAKPAYDTFEKRGAIYSDRPRMIFLKELMGWDVSFTVMAYGDDWKTHRRVFHQHFNPSVVSQYLPVQIKHARAMLSRLLDDPKSLYEQSKFVTASIILDVTYGKSIADPHDELVTRAEEVIQYVALASVPGSFLVDFLPIMKYIPEWFPGAGFQRWASKGRRMVNEMMEGPWETIKKELRLGSAQVCFASKLIEELPDGPERANMERISRNAAGVTYGAGNDSTSAAVRSCFLALALHPQFQKKAQEELDRVVGSSRLPDFEDRKNLPYINALLKETIRWTGIAPLGNPHATTADDVYNGYFIPKGTIVIGNSWAMQHNEEDYPNADAFLPDRWIKDGQIDPNVKDPIVAFGFGRRLCPGRFFSDNTLFAVISSVLHVFNIVQSVDEQGKPIPIHNQLFDSGFFIFPEPFQVTMKPRSQEAVRLVHDSAE</sequence>
<keyword evidence="11 14" id="KW-0503">Monooxygenase</keyword>
<keyword evidence="7 13" id="KW-0479">Metal-binding</keyword>
<dbReference type="GO" id="GO:0020037">
    <property type="term" value="F:heme binding"/>
    <property type="evidence" value="ECO:0007669"/>
    <property type="project" value="InterPro"/>
</dbReference>
<proteinExistence type="inferred from homology"/>
<comment type="pathway">
    <text evidence="3">Secondary metabolite biosynthesis.</text>
</comment>
<accession>A0A1X6MNN7</accession>
<feature type="binding site" description="axial binding residue" evidence="13">
    <location>
        <position position="456"/>
    </location>
    <ligand>
        <name>heme</name>
        <dbReference type="ChEBI" id="CHEBI:30413"/>
    </ligand>
    <ligandPart>
        <name>Fe</name>
        <dbReference type="ChEBI" id="CHEBI:18248"/>
    </ligandPart>
</feature>
<dbReference type="SUPFAM" id="SSF48264">
    <property type="entry name" value="Cytochrome P450"/>
    <property type="match status" value="1"/>
</dbReference>
<evidence type="ECO:0000256" key="4">
    <source>
        <dbReference type="ARBA" id="ARBA00010617"/>
    </source>
</evidence>
<keyword evidence="16" id="KW-1185">Reference proteome</keyword>
<dbReference type="GO" id="GO:0004497">
    <property type="term" value="F:monooxygenase activity"/>
    <property type="evidence" value="ECO:0007669"/>
    <property type="project" value="UniProtKB-KW"/>
</dbReference>
<dbReference type="GeneID" id="36333216"/>
<keyword evidence="6" id="KW-0812">Transmembrane</keyword>
<protein>
    <recommendedName>
        <fullName evidence="17">Cytochrome P450</fullName>
    </recommendedName>
</protein>
<name>A0A1X6MNN7_9APHY</name>
<dbReference type="InterPro" id="IPR017972">
    <property type="entry name" value="Cyt_P450_CS"/>
</dbReference>
<dbReference type="OrthoDB" id="2789670at2759"/>
<evidence type="ECO:0000256" key="8">
    <source>
        <dbReference type="ARBA" id="ARBA00022989"/>
    </source>
</evidence>
<comment type="subcellular location">
    <subcellularLocation>
        <location evidence="2">Membrane</location>
        <topology evidence="2">Single-pass membrane protein</topology>
    </subcellularLocation>
</comment>
<dbReference type="InterPro" id="IPR001128">
    <property type="entry name" value="Cyt_P450"/>
</dbReference>
<comment type="similarity">
    <text evidence="4 14">Belongs to the cytochrome P450 family.</text>
</comment>
<keyword evidence="8" id="KW-1133">Transmembrane helix</keyword>
<dbReference type="GO" id="GO:0016020">
    <property type="term" value="C:membrane"/>
    <property type="evidence" value="ECO:0007669"/>
    <property type="project" value="UniProtKB-SubCell"/>
</dbReference>
<keyword evidence="9 14" id="KW-0560">Oxidoreductase</keyword>